<accession>A0A6J4MDN4</accession>
<gene>
    <name evidence="1" type="ORF">AVDCRST_MAG72-1866</name>
</gene>
<dbReference type="EMBL" id="CADCUJ010000082">
    <property type="protein sequence ID" value="CAA9356865.1"/>
    <property type="molecule type" value="Genomic_DNA"/>
</dbReference>
<proteinExistence type="predicted"/>
<protein>
    <submittedName>
        <fullName evidence="1">Uncharacterized protein</fullName>
    </submittedName>
</protein>
<reference evidence="1" key="1">
    <citation type="submission" date="2020-02" db="EMBL/GenBank/DDBJ databases">
        <authorList>
            <person name="Meier V. D."/>
        </authorList>
    </citation>
    <scope>NUCLEOTIDE SEQUENCE</scope>
    <source>
        <strain evidence="1">AVDCRST_MAG72</strain>
    </source>
</reference>
<dbReference type="AlphaFoldDB" id="A0A6J4MDN4"/>
<name>A0A6J4MDN4_9ACTN</name>
<evidence type="ECO:0000313" key="1">
    <source>
        <dbReference type="EMBL" id="CAA9356865.1"/>
    </source>
</evidence>
<organism evidence="1">
    <name type="scientific">uncultured Nocardioidaceae bacterium</name>
    <dbReference type="NCBI Taxonomy" id="253824"/>
    <lineage>
        <taxon>Bacteria</taxon>
        <taxon>Bacillati</taxon>
        <taxon>Actinomycetota</taxon>
        <taxon>Actinomycetes</taxon>
        <taxon>Propionibacteriales</taxon>
        <taxon>Nocardioidaceae</taxon>
        <taxon>environmental samples</taxon>
    </lineage>
</organism>
<sequence length="60" mass="6525">MDDRSDFLMLRAVAALCPDCTDERVFVPVDSDSYCCTTCDAAVLLLDVVESAGRPARRVA</sequence>